<evidence type="ECO:0000313" key="1">
    <source>
        <dbReference type="EMBL" id="VVE19606.1"/>
    </source>
</evidence>
<evidence type="ECO:0000313" key="2">
    <source>
        <dbReference type="Proteomes" id="UP000382577"/>
    </source>
</evidence>
<organism evidence="1 2">
    <name type="scientific">Pandoraea fibrosis</name>
    <dbReference type="NCBI Taxonomy" id="1891094"/>
    <lineage>
        <taxon>Bacteria</taxon>
        <taxon>Pseudomonadati</taxon>
        <taxon>Pseudomonadota</taxon>
        <taxon>Betaproteobacteria</taxon>
        <taxon>Burkholderiales</taxon>
        <taxon>Burkholderiaceae</taxon>
        <taxon>Pandoraea</taxon>
    </lineage>
</organism>
<protein>
    <submittedName>
        <fullName evidence="1">Uncharacterized protein</fullName>
    </submittedName>
</protein>
<dbReference type="Proteomes" id="UP000382577">
    <property type="component" value="Unassembled WGS sequence"/>
</dbReference>
<dbReference type="RefSeq" id="WP_191623395.1">
    <property type="nucleotide sequence ID" value="NZ_CABPRW010000006.1"/>
</dbReference>
<dbReference type="AlphaFoldDB" id="A0A5E4W7S0"/>
<reference evidence="1 2" key="1">
    <citation type="submission" date="2019-08" db="EMBL/GenBank/DDBJ databases">
        <authorList>
            <person name="Peeters C."/>
        </authorList>
    </citation>
    <scope>NUCLEOTIDE SEQUENCE [LARGE SCALE GENOMIC DNA]</scope>
    <source>
        <strain evidence="1 2">LMG 31113</strain>
    </source>
</reference>
<name>A0A5E4W7S0_9BURK</name>
<dbReference type="EMBL" id="CABPRW010000006">
    <property type="protein sequence ID" value="VVE19606.1"/>
    <property type="molecule type" value="Genomic_DNA"/>
</dbReference>
<sequence>MKNLVYEGDATSHGGKVLCGTDRFFQRNPHVSRNPEEWGSHRSSYEASILQDYGPSRDMAKVNGESVAPTRYQHLAQAIGLSS</sequence>
<proteinExistence type="predicted"/>
<gene>
    <name evidence="1" type="ORF">PFI31113_03037</name>
</gene>
<accession>A0A5E4W7S0</accession>